<protein>
    <submittedName>
        <fullName evidence="2">Uncharacterized protein</fullName>
    </submittedName>
</protein>
<accession>A0A1M5G2N7</accession>
<keyword evidence="3" id="KW-1185">Reference proteome</keyword>
<dbReference type="EMBL" id="FQWF01000001">
    <property type="protein sequence ID" value="SHF97682.1"/>
    <property type="molecule type" value="Genomic_DNA"/>
</dbReference>
<dbReference type="Pfam" id="PF10884">
    <property type="entry name" value="DUF2683"/>
    <property type="match status" value="1"/>
</dbReference>
<dbReference type="AlphaFoldDB" id="A0A1M5G2N7"/>
<evidence type="ECO:0000313" key="3">
    <source>
        <dbReference type="Proteomes" id="UP000184020"/>
    </source>
</evidence>
<sequence>MATENIFIAHPKTIEQINALKAIVKAFKIDFEVTKKEDDNVPIQEIQSSLNQVQEMRTGKLPKQSAKDFLNEL</sequence>
<reference evidence="3" key="1">
    <citation type="submission" date="2016-11" db="EMBL/GenBank/DDBJ databases">
        <authorList>
            <person name="Varghese N."/>
            <person name="Submissions S."/>
        </authorList>
    </citation>
    <scope>NUCLEOTIDE SEQUENCE [LARGE SCALE GENOMIC DNA]</scope>
    <source>
        <strain evidence="3">DSM 17659</strain>
    </source>
</reference>
<proteinExistence type="predicted"/>
<evidence type="ECO:0000313" key="2">
    <source>
        <dbReference type="EMBL" id="SHF97682.1"/>
    </source>
</evidence>
<feature type="region of interest" description="Disordered" evidence="1">
    <location>
        <begin position="54"/>
        <end position="73"/>
    </location>
</feature>
<dbReference type="InterPro" id="IPR020271">
    <property type="entry name" value="Uncharacterised_MJ1172"/>
</dbReference>
<dbReference type="Proteomes" id="UP000184020">
    <property type="component" value="Unassembled WGS sequence"/>
</dbReference>
<dbReference type="RefSeq" id="WP_073016639.1">
    <property type="nucleotide sequence ID" value="NZ_FQWF01000001.1"/>
</dbReference>
<evidence type="ECO:0000256" key="1">
    <source>
        <dbReference type="SAM" id="MobiDB-lite"/>
    </source>
</evidence>
<name>A0A1M5G2N7_9FLAO</name>
<gene>
    <name evidence="2" type="ORF">SAMN05444372_101405</name>
</gene>
<organism evidence="2 3">
    <name type="scientific">Flavobacterium micromati</name>
    <dbReference type="NCBI Taxonomy" id="229205"/>
    <lineage>
        <taxon>Bacteria</taxon>
        <taxon>Pseudomonadati</taxon>
        <taxon>Bacteroidota</taxon>
        <taxon>Flavobacteriia</taxon>
        <taxon>Flavobacteriales</taxon>
        <taxon>Flavobacteriaceae</taxon>
        <taxon>Flavobacterium</taxon>
    </lineage>
</organism>
<dbReference type="OrthoDB" id="827255at2"/>